<reference evidence="1" key="1">
    <citation type="submission" date="2021-01" db="EMBL/GenBank/DDBJ databases">
        <authorList>
            <consortium name="Genoscope - CEA"/>
            <person name="William W."/>
        </authorList>
    </citation>
    <scope>NUCLEOTIDE SEQUENCE</scope>
</reference>
<sequence length="122" mass="14214">MNAEVCSVEWKFINMSEQEEDLILRMYRLVGDRYILSSFLSLPRSFVGTLPQKNVTYENVTYALQVCEYLECRTKLARTKGAEGVFVPGLVWVMRKWTYFEEVVDLNWTHSLKHNALSVSPV</sequence>
<feature type="non-terminal residue" evidence="1">
    <location>
        <position position="122"/>
    </location>
</feature>
<organism evidence="1">
    <name type="scientific">Brassica napus</name>
    <name type="common">Rape</name>
    <dbReference type="NCBI Taxonomy" id="3708"/>
    <lineage>
        <taxon>Eukaryota</taxon>
        <taxon>Viridiplantae</taxon>
        <taxon>Streptophyta</taxon>
        <taxon>Embryophyta</taxon>
        <taxon>Tracheophyta</taxon>
        <taxon>Spermatophyta</taxon>
        <taxon>Magnoliopsida</taxon>
        <taxon>eudicotyledons</taxon>
        <taxon>Gunneridae</taxon>
        <taxon>Pentapetalae</taxon>
        <taxon>rosids</taxon>
        <taxon>malvids</taxon>
        <taxon>Brassicales</taxon>
        <taxon>Brassicaceae</taxon>
        <taxon>Brassiceae</taxon>
        <taxon>Brassica</taxon>
    </lineage>
</organism>
<dbReference type="Proteomes" id="UP001295469">
    <property type="component" value="Chromosome A08"/>
</dbReference>
<protein>
    <submittedName>
        <fullName evidence="1">(rape) hypothetical protein</fullName>
    </submittedName>
</protein>
<evidence type="ECO:0000313" key="1">
    <source>
        <dbReference type="EMBL" id="CAF2244847.1"/>
    </source>
</evidence>
<name>A0A817A1C1_BRANA</name>
<proteinExistence type="predicted"/>
<dbReference type="EMBL" id="HG994362">
    <property type="protein sequence ID" value="CAF2244847.1"/>
    <property type="molecule type" value="Genomic_DNA"/>
</dbReference>
<gene>
    <name evidence="1" type="ORF">DARMORV10_A08P20290.1</name>
</gene>
<accession>A0A817A1C1</accession>
<dbReference type="AlphaFoldDB" id="A0A817A1C1"/>